<evidence type="ECO:0000313" key="4">
    <source>
        <dbReference type="Proteomes" id="UP000502504"/>
    </source>
</evidence>
<dbReference type="EMBL" id="CP050692">
    <property type="protein sequence ID" value="QIT42278.1"/>
    <property type="molecule type" value="Genomic_DNA"/>
</dbReference>
<dbReference type="Proteomes" id="UP000502504">
    <property type="component" value="Chromosome"/>
</dbReference>
<evidence type="ECO:0000313" key="3">
    <source>
        <dbReference type="Proteomes" id="UP000190306"/>
    </source>
</evidence>
<keyword evidence="3" id="KW-1185">Reference proteome</keyword>
<evidence type="ECO:0000313" key="1">
    <source>
        <dbReference type="EMBL" id="OOQ54647.1"/>
    </source>
</evidence>
<accession>A0AAE7CJA7</accession>
<dbReference type="Proteomes" id="UP000190306">
    <property type="component" value="Chromosome"/>
</dbReference>
<protein>
    <submittedName>
        <fullName evidence="2">Uncharacterized protein</fullName>
    </submittedName>
</protein>
<name>A0AAE7CJA7_STRAT</name>
<evidence type="ECO:0000313" key="2">
    <source>
        <dbReference type="EMBL" id="QIT42278.1"/>
    </source>
</evidence>
<proteinExistence type="predicted"/>
<reference evidence="1 3" key="1">
    <citation type="submission" date="2015-07" db="EMBL/GenBank/DDBJ databases">
        <title>Draft Genome Sequence of Streptomyces antibioticus, IMRU 3720 reveals insights in the evolution of actinomycin biosynthetic gene clusters in Streptomyces.</title>
        <authorList>
            <person name="Crnovcic I."/>
            <person name="Ruckert C."/>
            <person name="Kalinowksi J."/>
            <person name="Keller U."/>
        </authorList>
    </citation>
    <scope>NUCLEOTIDE SEQUENCE [LARGE SCALE GENOMIC DNA]</scope>
    <source>
        <strain evidence="1 3">DSM 41481</strain>
    </source>
</reference>
<sequence length="88" mass="9333">MSDEDLRTVTVSEFVGASPAGVDDGLQGPSLRARARLRELVLQLRDDLPSITDPHARNLFATTADLLVALDEAFADAQARAAGTRSGL</sequence>
<organism evidence="2 4">
    <name type="scientific">Streptomyces antibioticus</name>
    <dbReference type="NCBI Taxonomy" id="1890"/>
    <lineage>
        <taxon>Bacteria</taxon>
        <taxon>Bacillati</taxon>
        <taxon>Actinomycetota</taxon>
        <taxon>Actinomycetes</taxon>
        <taxon>Kitasatosporales</taxon>
        <taxon>Streptomycetaceae</taxon>
        <taxon>Streptomyces</taxon>
    </lineage>
</organism>
<dbReference type="EMBL" id="LHQL01000001">
    <property type="protein sequence ID" value="OOQ54647.1"/>
    <property type="molecule type" value="Genomic_DNA"/>
</dbReference>
<gene>
    <name evidence="1" type="ORF">AFM16_00860</name>
    <name evidence="2" type="ORF">HCX60_01000</name>
</gene>
<reference evidence="2 4" key="2">
    <citation type="submission" date="2020-03" db="EMBL/GenBank/DDBJ databases">
        <title>Is there a link between lipid content and antibiotic production in Streptomyces?</title>
        <authorList>
            <person name="David M."/>
            <person name="Lejeune C."/>
            <person name="Abreu S."/>
            <person name="Thibessard A."/>
            <person name="Leblond P."/>
            <person name="Chaminade P."/>
            <person name="Virolle M.-J."/>
        </authorList>
    </citation>
    <scope>NUCLEOTIDE SEQUENCE [LARGE SCALE GENOMIC DNA]</scope>
    <source>
        <strain evidence="2 4">DSM 41481</strain>
    </source>
</reference>
<dbReference type="AlphaFoldDB" id="A0AAE7CJA7"/>
<dbReference type="RefSeq" id="WP_078631659.1">
    <property type="nucleotide sequence ID" value="NZ_CM007717.1"/>
</dbReference>